<feature type="compositionally biased region" description="Polar residues" evidence="2">
    <location>
        <begin position="634"/>
        <end position="650"/>
    </location>
</feature>
<feature type="compositionally biased region" description="Pro residues" evidence="2">
    <location>
        <begin position="318"/>
        <end position="333"/>
    </location>
</feature>
<name>A0A6A6R921_9PEZI</name>
<reference evidence="3" key="1">
    <citation type="journal article" date="2020" name="Stud. Mycol.">
        <title>101 Dothideomycetes genomes: a test case for predicting lifestyles and emergence of pathogens.</title>
        <authorList>
            <person name="Haridas S."/>
            <person name="Albert R."/>
            <person name="Binder M."/>
            <person name="Bloem J."/>
            <person name="Labutti K."/>
            <person name="Salamov A."/>
            <person name="Andreopoulos B."/>
            <person name="Baker S."/>
            <person name="Barry K."/>
            <person name="Bills G."/>
            <person name="Bluhm B."/>
            <person name="Cannon C."/>
            <person name="Castanera R."/>
            <person name="Culley D."/>
            <person name="Daum C."/>
            <person name="Ezra D."/>
            <person name="Gonzalez J."/>
            <person name="Henrissat B."/>
            <person name="Kuo A."/>
            <person name="Liang C."/>
            <person name="Lipzen A."/>
            <person name="Lutzoni F."/>
            <person name="Magnuson J."/>
            <person name="Mondo S."/>
            <person name="Nolan M."/>
            <person name="Ohm R."/>
            <person name="Pangilinan J."/>
            <person name="Park H.-J."/>
            <person name="Ramirez L."/>
            <person name="Alfaro M."/>
            <person name="Sun H."/>
            <person name="Tritt A."/>
            <person name="Yoshinaga Y."/>
            <person name="Zwiers L.-H."/>
            <person name="Turgeon B."/>
            <person name="Goodwin S."/>
            <person name="Spatafora J."/>
            <person name="Crous P."/>
            <person name="Grigoriev I."/>
        </authorList>
    </citation>
    <scope>NUCLEOTIDE SEQUENCE</scope>
    <source>
        <strain evidence="3">CBS 269.34</strain>
    </source>
</reference>
<dbReference type="EMBL" id="MU004183">
    <property type="protein sequence ID" value="KAF2499947.1"/>
    <property type="molecule type" value="Genomic_DNA"/>
</dbReference>
<feature type="region of interest" description="Disordered" evidence="2">
    <location>
        <begin position="292"/>
        <end position="400"/>
    </location>
</feature>
<sequence length="753" mass="84156">MLETQLCLNTFFSLEFCQGHISQGSKSRLNGYFLNSRQPPPKVRLWLVSPASHTDPCHVRKLVTAPSDIHHHLNTSFTALSSTSQVQLLLDSFGECRVAAFIEKHNCYGFSLSKPTPTLLSYSKQSLDSVQVYRRHATQPILDTRLRQPHPFLQARPPSLYIHGLIHDDSRLPPTMFQNLKPEYFEITSREPRRGRCLSPLSTEVLPADVLVHDDPLEDSIGARVANRSRRTGRRTFKHLFKRDLAQERHRSGGRPMLRFIAYKKWHAYKEALEPQQIILSVLAQQSAQSSLSSTTPSDVASETLDASTNTPQRAETPLPPSEFPSSEPPPSEGSPYVEFPQCQRAGTPPPSSKLPSSEPPLLEGSPYVECPQSPRVERTLPSSEPPSSEWPPHIESPQPIRDTHAWWTRQLNKARATPQTPDAFPAGSECRINSIQDPRTRDVMRAENADLRRELRNQDDQLSHTTLELERAKQELTALHQRDSDCARIEQGHMELRRQNRRLAEANARKDQALQDAAERGRNIPPHLGRQALEIANLNAQLDAEKALKNKALEKAVELDVDLEFYENRTAEVEEKLEKAESKLEELQVENDMLRSKCADYGICRTWDVDPDAQPKDRINKTEDGAAEPSEDVQATSGGNAFPASSTLGSDKADESSPQSTTRTLSLPTFGTSFKRVRFQLDEPTTQASDTDAAFAEPDVPLSDLQSQQTPSLSNQENGVATASLERSLSVLATGCRIPQKRKAGAENCTSL</sequence>
<feature type="compositionally biased region" description="Polar residues" evidence="2">
    <location>
        <begin position="657"/>
        <end position="668"/>
    </location>
</feature>
<evidence type="ECO:0000256" key="1">
    <source>
        <dbReference type="SAM" id="Coils"/>
    </source>
</evidence>
<gene>
    <name evidence="3" type="ORF">BU16DRAFT_231950</name>
</gene>
<evidence type="ECO:0000256" key="2">
    <source>
        <dbReference type="SAM" id="MobiDB-lite"/>
    </source>
</evidence>
<dbReference type="OrthoDB" id="10648108at2759"/>
<protein>
    <submittedName>
        <fullName evidence="3">Uncharacterized protein</fullName>
    </submittedName>
</protein>
<feature type="compositionally biased region" description="Polar residues" evidence="2">
    <location>
        <begin position="305"/>
        <end position="314"/>
    </location>
</feature>
<keyword evidence="1" id="KW-0175">Coiled coil</keyword>
<dbReference type="AlphaFoldDB" id="A0A6A6R921"/>
<feature type="compositionally biased region" description="Low complexity" evidence="2">
    <location>
        <begin position="292"/>
        <end position="302"/>
    </location>
</feature>
<organism evidence="3 4">
    <name type="scientific">Lophium mytilinum</name>
    <dbReference type="NCBI Taxonomy" id="390894"/>
    <lineage>
        <taxon>Eukaryota</taxon>
        <taxon>Fungi</taxon>
        <taxon>Dikarya</taxon>
        <taxon>Ascomycota</taxon>
        <taxon>Pezizomycotina</taxon>
        <taxon>Dothideomycetes</taxon>
        <taxon>Pleosporomycetidae</taxon>
        <taxon>Mytilinidiales</taxon>
        <taxon>Mytilinidiaceae</taxon>
        <taxon>Lophium</taxon>
    </lineage>
</organism>
<feature type="compositionally biased region" description="Low complexity" evidence="2">
    <location>
        <begin position="382"/>
        <end position="398"/>
    </location>
</feature>
<proteinExistence type="predicted"/>
<feature type="compositionally biased region" description="Low complexity" evidence="2">
    <location>
        <begin position="354"/>
        <end position="367"/>
    </location>
</feature>
<accession>A0A6A6R921</accession>
<feature type="coiled-coil region" evidence="1">
    <location>
        <begin position="442"/>
        <end position="598"/>
    </location>
</feature>
<dbReference type="Proteomes" id="UP000799750">
    <property type="component" value="Unassembled WGS sequence"/>
</dbReference>
<evidence type="ECO:0000313" key="4">
    <source>
        <dbReference type="Proteomes" id="UP000799750"/>
    </source>
</evidence>
<feature type="compositionally biased region" description="Basic and acidic residues" evidence="2">
    <location>
        <begin position="614"/>
        <end position="625"/>
    </location>
</feature>
<evidence type="ECO:0000313" key="3">
    <source>
        <dbReference type="EMBL" id="KAF2499947.1"/>
    </source>
</evidence>
<feature type="region of interest" description="Disordered" evidence="2">
    <location>
        <begin position="610"/>
        <end position="668"/>
    </location>
</feature>
<keyword evidence="4" id="KW-1185">Reference proteome</keyword>